<keyword evidence="1" id="KW-1133">Transmembrane helix</keyword>
<evidence type="ECO:0000313" key="2">
    <source>
        <dbReference type="EMBL" id="MDC0827951.1"/>
    </source>
</evidence>
<keyword evidence="1" id="KW-0472">Membrane</keyword>
<keyword evidence="1" id="KW-0812">Transmembrane</keyword>
<gene>
    <name evidence="2" type="ORF">POG00_04415</name>
</gene>
<proteinExistence type="predicted"/>
<evidence type="ECO:0000256" key="1">
    <source>
        <dbReference type="SAM" id="Phobius"/>
    </source>
</evidence>
<accession>A0AAW6FQB4</accession>
<sequence length="49" mass="5862">MIFVIGMIFSLSVLFFLDLLVIKLLFEDEIKAMKRRFVHRKVGLVYENE</sequence>
<dbReference type="RefSeq" id="WP_195191127.1">
    <property type="nucleotide sequence ID" value="NZ_JADMUL010000011.1"/>
</dbReference>
<dbReference type="Proteomes" id="UP001220658">
    <property type="component" value="Unassembled WGS sequence"/>
</dbReference>
<comment type="caution">
    <text evidence="2">The sequence shown here is derived from an EMBL/GenBank/DDBJ whole genome shotgun (WGS) entry which is preliminary data.</text>
</comment>
<dbReference type="EMBL" id="JAQNCK010000009">
    <property type="protein sequence ID" value="MDC0827951.1"/>
    <property type="molecule type" value="Genomic_DNA"/>
</dbReference>
<protein>
    <submittedName>
        <fullName evidence="2">Uncharacterized protein</fullName>
    </submittedName>
</protein>
<name>A0AAW6FQB4_9FIRM</name>
<feature type="transmembrane region" description="Helical" evidence="1">
    <location>
        <begin position="6"/>
        <end position="26"/>
    </location>
</feature>
<dbReference type="AlphaFoldDB" id="A0AAW6FQB4"/>
<evidence type="ECO:0000313" key="3">
    <source>
        <dbReference type="Proteomes" id="UP001220658"/>
    </source>
</evidence>
<reference evidence="2" key="1">
    <citation type="submission" date="2023-01" db="EMBL/GenBank/DDBJ databases">
        <title>Human gut microbiome strain richness.</title>
        <authorList>
            <person name="Chen-Liaw A."/>
        </authorList>
    </citation>
    <scope>NUCLEOTIDE SEQUENCE</scope>
    <source>
        <strain evidence="2">D55st1_G4_D55t1_190419</strain>
    </source>
</reference>
<organism evidence="2 3">
    <name type="scientific">Faecalitalea cylindroides</name>
    <dbReference type="NCBI Taxonomy" id="39483"/>
    <lineage>
        <taxon>Bacteria</taxon>
        <taxon>Bacillati</taxon>
        <taxon>Bacillota</taxon>
        <taxon>Erysipelotrichia</taxon>
        <taxon>Erysipelotrichales</taxon>
        <taxon>Erysipelotrichaceae</taxon>
        <taxon>Faecalitalea</taxon>
    </lineage>
</organism>